<proteinExistence type="inferred from homology"/>
<protein>
    <recommendedName>
        <fullName evidence="6">Pentatricopeptide repeat-containing protein</fullName>
    </recommendedName>
</protein>
<evidence type="ECO:0000256" key="2">
    <source>
        <dbReference type="ARBA" id="ARBA00061659"/>
    </source>
</evidence>
<feature type="repeat" description="PPR" evidence="3">
    <location>
        <begin position="428"/>
        <end position="462"/>
    </location>
</feature>
<feature type="repeat" description="PPR" evidence="3">
    <location>
        <begin position="326"/>
        <end position="360"/>
    </location>
</feature>
<dbReference type="Proteomes" id="UP001454036">
    <property type="component" value="Unassembled WGS sequence"/>
</dbReference>
<dbReference type="PANTHER" id="PTHR47926">
    <property type="entry name" value="PENTATRICOPEPTIDE REPEAT-CONTAINING PROTEIN"/>
    <property type="match status" value="1"/>
</dbReference>
<dbReference type="GO" id="GO:0009451">
    <property type="term" value="P:RNA modification"/>
    <property type="evidence" value="ECO:0007669"/>
    <property type="project" value="InterPro"/>
</dbReference>
<dbReference type="InterPro" id="IPR011990">
    <property type="entry name" value="TPR-like_helical_dom_sf"/>
</dbReference>
<dbReference type="EMBL" id="BAABME010002199">
    <property type="protein sequence ID" value="GAA0153538.1"/>
    <property type="molecule type" value="Genomic_DNA"/>
</dbReference>
<feature type="repeat" description="PPR" evidence="3">
    <location>
        <begin position="226"/>
        <end position="260"/>
    </location>
</feature>
<feature type="repeat" description="PPR" evidence="3">
    <location>
        <begin position="463"/>
        <end position="498"/>
    </location>
</feature>
<accession>A0AAV3PR20</accession>
<keyword evidence="5" id="KW-1185">Reference proteome</keyword>
<evidence type="ECO:0000256" key="1">
    <source>
        <dbReference type="ARBA" id="ARBA00022737"/>
    </source>
</evidence>
<evidence type="ECO:0000313" key="4">
    <source>
        <dbReference type="EMBL" id="GAA0153538.1"/>
    </source>
</evidence>
<dbReference type="InterPro" id="IPR046960">
    <property type="entry name" value="PPR_At4g14850-like_plant"/>
</dbReference>
<name>A0AAV3PR20_LITER</name>
<dbReference type="AlphaFoldDB" id="A0AAV3PR20"/>
<dbReference type="Gene3D" id="1.25.40.10">
    <property type="entry name" value="Tetratricopeptide repeat domain"/>
    <property type="match status" value="5"/>
</dbReference>
<sequence length="623" mass="70279">MSQYGSFGHVKYARKLFDELPEPDFYSCKVMIRWYFLNDCHKEVVGFFGSMRRFVFDVVDNVVFSIVLKACTELRDLDEGRKLHCVVVKVGGADSFVLTGLVDMYAKSGEIEVSREIFEDIEDRNVVCWTSMIVGYVKNGCAEEGLVLFNRMRDGLVEGNEYTLGSIVTACTKLGYLHQGMWVHGYAIKKGITPNGHLISSLVDMYVKCGVIRDARLLFDEFYIMDLVTWTSMIVGYTQAGYPKEALKLFIDKRWQAVYPNCVTLSSVLSSCAKLFNLKLGSSIHSLGIKLGLDDLIVSNALLDMYGKCGRITDAYYMFETLIHKDVTSWNSIISVYSSNGWSFEALKLFRKMRLDNVQPDGVTMVAVLSASTSLGAFEVGLSAHAYSMKKGHYLSNVYVGTALLNLYAKYGDVKASRVVFDEMKEKSKATWSALIGGYGMLGDTNNSLDLLQNMVKQRLEPNDIIFTSLLSACSHTGLIREGWELFNTMCHQYGIVPSMKHYVCMVDLMARAGRLEEAWALINDMPVQPDITLFVAFLHGCSIHCRYDLANVAIWKMREKYVHDSCHYVLLSNLYASEQRWSQAYQMRELMERNGLTKYPGGSQLEFSSSDLFYSQGLVSTA</sequence>
<reference evidence="4 5" key="1">
    <citation type="submission" date="2024-01" db="EMBL/GenBank/DDBJ databases">
        <title>The complete chloroplast genome sequence of Lithospermum erythrorhizon: insights into the phylogenetic relationship among Boraginaceae species and the maternal lineages of purple gromwells.</title>
        <authorList>
            <person name="Okada T."/>
            <person name="Watanabe K."/>
        </authorList>
    </citation>
    <scope>NUCLEOTIDE SEQUENCE [LARGE SCALE GENOMIC DNA]</scope>
</reference>
<comment type="similarity">
    <text evidence="2">Belongs to the PPR family. PCMP-E subfamily.</text>
</comment>
<dbReference type="GO" id="GO:0003723">
    <property type="term" value="F:RNA binding"/>
    <property type="evidence" value="ECO:0007669"/>
    <property type="project" value="InterPro"/>
</dbReference>
<dbReference type="NCBIfam" id="TIGR00756">
    <property type="entry name" value="PPR"/>
    <property type="match status" value="5"/>
</dbReference>
<evidence type="ECO:0000256" key="3">
    <source>
        <dbReference type="PROSITE-ProRule" id="PRU00708"/>
    </source>
</evidence>
<gene>
    <name evidence="4" type="ORF">LIER_11752</name>
</gene>
<keyword evidence="1" id="KW-0677">Repeat</keyword>
<dbReference type="Pfam" id="PF13041">
    <property type="entry name" value="PPR_2"/>
    <property type="match status" value="3"/>
</dbReference>
<dbReference type="InterPro" id="IPR046848">
    <property type="entry name" value="E_motif"/>
</dbReference>
<dbReference type="Pfam" id="PF20431">
    <property type="entry name" value="E_motif"/>
    <property type="match status" value="1"/>
</dbReference>
<dbReference type="FunFam" id="1.25.40.10:FF:000212">
    <property type="entry name" value="Pentatricopeptide repeat-containing protein At2g03380, mitochondrial"/>
    <property type="match status" value="1"/>
</dbReference>
<organism evidence="4 5">
    <name type="scientific">Lithospermum erythrorhizon</name>
    <name type="common">Purple gromwell</name>
    <name type="synonym">Lithospermum officinale var. erythrorhizon</name>
    <dbReference type="NCBI Taxonomy" id="34254"/>
    <lineage>
        <taxon>Eukaryota</taxon>
        <taxon>Viridiplantae</taxon>
        <taxon>Streptophyta</taxon>
        <taxon>Embryophyta</taxon>
        <taxon>Tracheophyta</taxon>
        <taxon>Spermatophyta</taxon>
        <taxon>Magnoliopsida</taxon>
        <taxon>eudicotyledons</taxon>
        <taxon>Gunneridae</taxon>
        <taxon>Pentapetalae</taxon>
        <taxon>asterids</taxon>
        <taxon>lamiids</taxon>
        <taxon>Boraginales</taxon>
        <taxon>Boraginaceae</taxon>
        <taxon>Boraginoideae</taxon>
        <taxon>Lithospermeae</taxon>
        <taxon>Lithospermum</taxon>
    </lineage>
</organism>
<dbReference type="FunFam" id="1.25.40.10:FF:000196">
    <property type="entry name" value="Pentatricopeptide repeat-containing protein At4g14850"/>
    <property type="match status" value="2"/>
</dbReference>
<dbReference type="Pfam" id="PF01535">
    <property type="entry name" value="PPR"/>
    <property type="match status" value="5"/>
</dbReference>
<dbReference type="PROSITE" id="PS51375">
    <property type="entry name" value="PPR"/>
    <property type="match status" value="5"/>
</dbReference>
<dbReference type="PANTHER" id="PTHR47926:SF363">
    <property type="entry name" value="PENTATRICOPEPTIDE REPEAT-CONTAINING PROTEIN"/>
    <property type="match status" value="1"/>
</dbReference>
<comment type="caution">
    <text evidence="4">The sequence shown here is derived from an EMBL/GenBank/DDBJ whole genome shotgun (WGS) entry which is preliminary data.</text>
</comment>
<feature type="repeat" description="PPR" evidence="3">
    <location>
        <begin position="125"/>
        <end position="155"/>
    </location>
</feature>
<dbReference type="InterPro" id="IPR002885">
    <property type="entry name" value="PPR_rpt"/>
</dbReference>
<dbReference type="FunFam" id="1.25.40.10:FF:000309">
    <property type="entry name" value="Pentatricopeptide repeat-containing protein, chloroplastic"/>
    <property type="match status" value="1"/>
</dbReference>
<evidence type="ECO:0008006" key="6">
    <source>
        <dbReference type="Google" id="ProtNLM"/>
    </source>
</evidence>
<evidence type="ECO:0000313" key="5">
    <source>
        <dbReference type="Proteomes" id="UP001454036"/>
    </source>
</evidence>